<dbReference type="EMBL" id="CP018632">
    <property type="protein sequence ID" value="ASJ72061.1"/>
    <property type="molecule type" value="Genomic_DNA"/>
</dbReference>
<keyword evidence="1" id="KW-0812">Transmembrane</keyword>
<keyword evidence="3" id="KW-1185">Reference proteome</keyword>
<evidence type="ECO:0000313" key="3">
    <source>
        <dbReference type="Proteomes" id="UP000250079"/>
    </source>
</evidence>
<reference evidence="2 3" key="1">
    <citation type="submission" date="2016-12" db="EMBL/GenBank/DDBJ databases">
        <authorList>
            <person name="Song W.-J."/>
            <person name="Kurnit D.M."/>
        </authorList>
    </citation>
    <scope>NUCLEOTIDE SEQUENCE [LARGE SCALE GENOMIC DNA]</scope>
    <source>
        <strain evidence="2 3">IMCC3135</strain>
    </source>
</reference>
<accession>A0A2Z2NQ36</accession>
<dbReference type="Proteomes" id="UP000250079">
    <property type="component" value="Chromosome"/>
</dbReference>
<evidence type="ECO:0000313" key="2">
    <source>
        <dbReference type="EMBL" id="ASJ72061.1"/>
    </source>
</evidence>
<feature type="transmembrane region" description="Helical" evidence="1">
    <location>
        <begin position="111"/>
        <end position="134"/>
    </location>
</feature>
<keyword evidence="1" id="KW-0472">Membrane</keyword>
<organism evidence="2 3">
    <name type="scientific">Granulosicoccus antarcticus IMCC3135</name>
    <dbReference type="NCBI Taxonomy" id="1192854"/>
    <lineage>
        <taxon>Bacteria</taxon>
        <taxon>Pseudomonadati</taxon>
        <taxon>Pseudomonadota</taxon>
        <taxon>Gammaproteobacteria</taxon>
        <taxon>Chromatiales</taxon>
        <taxon>Granulosicoccaceae</taxon>
        <taxon>Granulosicoccus</taxon>
    </lineage>
</organism>
<proteinExistence type="predicted"/>
<feature type="transmembrane region" description="Helical" evidence="1">
    <location>
        <begin position="45"/>
        <end position="67"/>
    </location>
</feature>
<sequence>MTARKLLTGFLAGFIATFVFHQLAVAILAAIGLSPFGAWNFSATAPLGIPAVLSLSFWGGIWGIIMIMLHQHFGQGTRYWLSAFLFGGIVTSVVALFIVVPMKGGPLGGGFAPALLLTVFIINGVWGIAAAWLFRVFGKMGAASTVL</sequence>
<protein>
    <submittedName>
        <fullName evidence="2">Uncharacterized protein</fullName>
    </submittedName>
</protein>
<feature type="transmembrane region" description="Helical" evidence="1">
    <location>
        <begin position="79"/>
        <end position="99"/>
    </location>
</feature>
<dbReference type="AlphaFoldDB" id="A0A2Z2NQ36"/>
<evidence type="ECO:0000256" key="1">
    <source>
        <dbReference type="SAM" id="Phobius"/>
    </source>
</evidence>
<dbReference type="OrthoDB" id="7062791at2"/>
<dbReference type="KEGG" id="gai:IMCC3135_09835"/>
<name>A0A2Z2NQ36_9GAMM</name>
<gene>
    <name evidence="2" type="ORF">IMCC3135_09835</name>
</gene>
<keyword evidence="1" id="KW-1133">Transmembrane helix</keyword>
<dbReference type="RefSeq" id="WP_088917419.1">
    <property type="nucleotide sequence ID" value="NZ_CP018632.1"/>
</dbReference>